<keyword evidence="2" id="KW-1185">Reference proteome</keyword>
<evidence type="ECO:0000313" key="2">
    <source>
        <dbReference type="Proteomes" id="UP000078596"/>
    </source>
</evidence>
<name>A0A191ZEH8_9GAMM</name>
<sequence>MKIIDLEEIDRVVVFEKLEEAEKFCKNPEKFLRENGALQKNEPFNGMDFDPEELLKVDYSKDKAWRCHLKECTWTWCDIA</sequence>
<dbReference type="KEGG" id="haz:A9404_01775"/>
<organism evidence="1 2">
    <name type="scientific">Halothiobacillus diazotrophicus</name>
    <dbReference type="NCBI Taxonomy" id="1860122"/>
    <lineage>
        <taxon>Bacteria</taxon>
        <taxon>Pseudomonadati</taxon>
        <taxon>Pseudomonadota</taxon>
        <taxon>Gammaproteobacteria</taxon>
        <taxon>Chromatiales</taxon>
        <taxon>Halothiobacillaceae</taxon>
        <taxon>Halothiobacillus</taxon>
    </lineage>
</organism>
<reference evidence="1 2" key="1">
    <citation type="submission" date="2016-06" db="EMBL/GenBank/DDBJ databases">
        <title>Insight into the functional genes involving in sulfur oxidation in Pearl River water.</title>
        <authorList>
            <person name="Luo J."/>
            <person name="Tan X."/>
            <person name="Lin W."/>
        </authorList>
    </citation>
    <scope>NUCLEOTIDE SEQUENCE [LARGE SCALE GENOMIC DNA]</scope>
    <source>
        <strain evidence="1 2">LS2</strain>
    </source>
</reference>
<proteinExistence type="predicted"/>
<dbReference type="Proteomes" id="UP000078596">
    <property type="component" value="Chromosome"/>
</dbReference>
<accession>A0A191ZEH8</accession>
<gene>
    <name evidence="1" type="ORF">A9404_01775</name>
</gene>
<dbReference type="AlphaFoldDB" id="A0A191ZEH8"/>
<protein>
    <submittedName>
        <fullName evidence="1">Uncharacterized protein</fullName>
    </submittedName>
</protein>
<dbReference type="RefSeq" id="WP_066098114.1">
    <property type="nucleotide sequence ID" value="NZ_CP016027.1"/>
</dbReference>
<dbReference type="EMBL" id="CP016027">
    <property type="protein sequence ID" value="ANJ66273.1"/>
    <property type="molecule type" value="Genomic_DNA"/>
</dbReference>
<evidence type="ECO:0000313" key="1">
    <source>
        <dbReference type="EMBL" id="ANJ66273.1"/>
    </source>
</evidence>